<organism evidence="1">
    <name type="scientific">Wuchereria bancrofti</name>
    <dbReference type="NCBI Taxonomy" id="6293"/>
    <lineage>
        <taxon>Eukaryota</taxon>
        <taxon>Metazoa</taxon>
        <taxon>Ecdysozoa</taxon>
        <taxon>Nematoda</taxon>
        <taxon>Chromadorea</taxon>
        <taxon>Rhabditida</taxon>
        <taxon>Spirurina</taxon>
        <taxon>Spiruromorpha</taxon>
        <taxon>Filarioidea</taxon>
        <taxon>Onchocercidae</taxon>
        <taxon>Wuchereria</taxon>
    </lineage>
</organism>
<proteinExistence type="predicted"/>
<sequence length="84" mass="9699">MKLEYRELAYCMVAKHRDERERCQRRQRGINHPTENFLQAIACSINSTIFVVSSGASKFSQRRIDLSRQVANKMATPQISGLQQ</sequence>
<protein>
    <submittedName>
        <fullName evidence="1">Uncharacterized protein</fullName>
    </submittedName>
</protein>
<dbReference type="AlphaFoldDB" id="A0A1I8EC93"/>
<dbReference type="WBParaSite" id="maker-PairedContig_1384-snap-gene-0.32-mRNA-1">
    <property type="protein sequence ID" value="maker-PairedContig_1384-snap-gene-0.32-mRNA-1"/>
    <property type="gene ID" value="maker-PairedContig_1384-snap-gene-0.32"/>
</dbReference>
<evidence type="ECO:0000313" key="1">
    <source>
        <dbReference type="WBParaSite" id="maker-PairedContig_1384-snap-gene-0.32-mRNA-1"/>
    </source>
</evidence>
<name>A0A1I8EC93_WUCBA</name>
<accession>A0A1I8EC93</accession>
<reference evidence="1" key="1">
    <citation type="submission" date="2016-11" db="UniProtKB">
        <authorList>
            <consortium name="WormBaseParasite"/>
        </authorList>
    </citation>
    <scope>IDENTIFICATION</scope>
    <source>
        <strain evidence="1">pt0022</strain>
    </source>
</reference>